<accession>A0A2K8DQX5</accession>
<sequence length="711" mass="76380">MPVPVPVGGKKSDYAIEVECTEPNTRHWRHPWCYKHNKGELAHTPSCVPEGSPATIPTCMNNAATLFGDKPCFGTRAITKQVHEGKKIFWYKGDFTWKSYKEVHSEMQSAARGLIQLDGVADLMAEGKCTAGLLADTSAEWQTAAQAAFQVGIPITTVYTTLGHEAMVHGLNETECPILFLDWTQYGILEKDVLSKCPLLKHIVFIGKCWVPLTVEGGSVAPFPSTSQVASMPICCKAKLTTMDALIEAGNQSNTPITQCPKEKDMAFIMYTSGSTGMPKGVMLSHLNFVSLIAGVQAQGIVSPVPDDKFIAYLPLAHIFELMSEVNILSAGAMIGYGSAKTLTSASAFMPKDNPEGSDLICLRPTYMIAVPAILDMIKSGLLLKLKDMPGFKGSLVRAAVQRALGQNGGEGVLADVLCKIGFGGVALKKVKAQLGLDKVRCIGSGGAPLSADTQHFITEVLAPVAQGYGCTETCGASTIQEIFSADGRPKDRSAGKVGPSQPSGEVKLLSVPDMGYLVTDDPPRGEILLSGNNVSQLGYFKMQEKTEEDFPFHPDGQRWFHTGDIGTMMPNGTLQIIDRKKDLIKLSGGEYVALGKVEAALKQVTGIGACVVFAKPDKDHCVVIVSCPEKGWASVGGKPDEAELVKAIEVSLRAQKLARFEIPTKVKVDDMIWTPENGLTTASLKIQRNPLRNHYGGPGGLLAQMGYEFS</sequence>
<reference evidence="7" key="2">
    <citation type="journal article" date="2018" name="Genome Biol. Evol.">
        <title>Distribution and Evolution of Peroxisomes in Alveolates (Apicomplexa, Dinoflagellates, Ciliates).</title>
        <authorList>
            <person name="Ludewig-Klingner A.-K."/>
            <person name="Michael V."/>
            <person name="Jarek M."/>
            <person name="Brinkmann H."/>
            <person name="Petersen J."/>
        </authorList>
    </citation>
    <scope>NUCLEOTIDE SEQUENCE</scope>
    <source>
        <strain evidence="7">CCMP 1329</strain>
    </source>
</reference>
<name>A0A2K8DQX5_PROMN</name>
<dbReference type="EMBL" id="KR704862">
    <property type="protein sequence ID" value="AND95772.1"/>
    <property type="molecule type" value="mRNA"/>
</dbReference>
<proteinExistence type="evidence at transcript level"/>
<evidence type="ECO:0000256" key="2">
    <source>
        <dbReference type="ARBA" id="ARBA00022598"/>
    </source>
</evidence>
<reference evidence="7" key="1">
    <citation type="submission" date="2015-05" db="EMBL/GenBank/DDBJ databases">
        <authorList>
            <person name="Wang D.B."/>
            <person name="Wang M."/>
        </authorList>
    </citation>
    <scope>NUCLEOTIDE SEQUENCE</scope>
    <source>
        <strain evidence="7">CCMP 1329</strain>
    </source>
</reference>
<dbReference type="PANTHER" id="PTHR43272:SF83">
    <property type="entry name" value="ACYL-COA SYNTHETASE LONG-CHAIN, ISOFORM J"/>
    <property type="match status" value="1"/>
</dbReference>
<dbReference type="AlphaFoldDB" id="A0A2K8DQX5"/>
<dbReference type="Pfam" id="PF00501">
    <property type="entry name" value="AMP-binding"/>
    <property type="match status" value="1"/>
</dbReference>
<evidence type="ECO:0000256" key="4">
    <source>
        <dbReference type="ARBA" id="ARBA00022840"/>
    </source>
</evidence>
<evidence type="ECO:0000259" key="6">
    <source>
        <dbReference type="Pfam" id="PF00501"/>
    </source>
</evidence>
<dbReference type="PANTHER" id="PTHR43272">
    <property type="entry name" value="LONG-CHAIN-FATTY-ACID--COA LIGASE"/>
    <property type="match status" value="1"/>
</dbReference>
<comment type="catalytic activity">
    <reaction evidence="5">
        <text>a long-chain fatty acid + ATP + CoA = a long-chain fatty acyl-CoA + AMP + diphosphate</text>
        <dbReference type="Rhea" id="RHEA:15421"/>
        <dbReference type="ChEBI" id="CHEBI:30616"/>
        <dbReference type="ChEBI" id="CHEBI:33019"/>
        <dbReference type="ChEBI" id="CHEBI:57287"/>
        <dbReference type="ChEBI" id="CHEBI:57560"/>
        <dbReference type="ChEBI" id="CHEBI:83139"/>
        <dbReference type="ChEBI" id="CHEBI:456215"/>
        <dbReference type="EC" id="6.2.1.3"/>
    </reaction>
    <physiologicalReaction direction="left-to-right" evidence="5">
        <dbReference type="Rhea" id="RHEA:15422"/>
    </physiologicalReaction>
</comment>
<dbReference type="PROSITE" id="PS00455">
    <property type="entry name" value="AMP_BINDING"/>
    <property type="match status" value="1"/>
</dbReference>
<keyword evidence="2 7" id="KW-0436">Ligase</keyword>
<evidence type="ECO:0000256" key="5">
    <source>
        <dbReference type="ARBA" id="ARBA00024484"/>
    </source>
</evidence>
<evidence type="ECO:0000256" key="3">
    <source>
        <dbReference type="ARBA" id="ARBA00022741"/>
    </source>
</evidence>
<dbReference type="EC" id="6.2.1.3" evidence="7"/>
<evidence type="ECO:0000313" key="7">
    <source>
        <dbReference type="EMBL" id="AND95772.1"/>
    </source>
</evidence>
<dbReference type="GO" id="GO:0016020">
    <property type="term" value="C:membrane"/>
    <property type="evidence" value="ECO:0007669"/>
    <property type="project" value="TreeGrafter"/>
</dbReference>
<comment type="similarity">
    <text evidence="1">Belongs to the ATP-dependent AMP-binding enzyme family.</text>
</comment>
<dbReference type="InterPro" id="IPR042099">
    <property type="entry name" value="ANL_N_sf"/>
</dbReference>
<keyword evidence="3" id="KW-0547">Nucleotide-binding</keyword>
<evidence type="ECO:0000256" key="1">
    <source>
        <dbReference type="ARBA" id="ARBA00006432"/>
    </source>
</evidence>
<protein>
    <submittedName>
        <fullName evidence="7">Long-chain acyl-CoA synthetase</fullName>
        <ecNumber evidence="7">6.2.1.3</ecNumber>
    </submittedName>
</protein>
<keyword evidence="4" id="KW-0067">ATP-binding</keyword>
<dbReference type="SUPFAM" id="SSF56801">
    <property type="entry name" value="Acetyl-CoA synthetase-like"/>
    <property type="match status" value="1"/>
</dbReference>
<dbReference type="PRINTS" id="PR00154">
    <property type="entry name" value="AMPBINDING"/>
</dbReference>
<dbReference type="InterPro" id="IPR020459">
    <property type="entry name" value="AMP-binding"/>
</dbReference>
<dbReference type="InterPro" id="IPR000873">
    <property type="entry name" value="AMP-dep_synth/lig_dom"/>
</dbReference>
<feature type="domain" description="AMP-dependent synthetase/ligase" evidence="6">
    <location>
        <begin position="85"/>
        <end position="537"/>
    </location>
</feature>
<dbReference type="GO" id="GO:0005524">
    <property type="term" value="F:ATP binding"/>
    <property type="evidence" value="ECO:0007669"/>
    <property type="project" value="UniProtKB-KW"/>
</dbReference>
<dbReference type="InterPro" id="IPR020845">
    <property type="entry name" value="AMP-binding_CS"/>
</dbReference>
<organism evidence="7">
    <name type="scientific">Prorocentrum minimum</name>
    <name type="common">Dinoflagellate</name>
    <name type="synonym">Exuviaella minima</name>
    <dbReference type="NCBI Taxonomy" id="39449"/>
    <lineage>
        <taxon>Eukaryota</taxon>
        <taxon>Sar</taxon>
        <taxon>Alveolata</taxon>
        <taxon>Dinophyceae</taxon>
        <taxon>Prorocentrales</taxon>
        <taxon>Prorocentraceae</taxon>
        <taxon>Prorocentrum</taxon>
    </lineage>
</organism>
<dbReference type="GO" id="GO:0004467">
    <property type="term" value="F:long-chain fatty acid-CoA ligase activity"/>
    <property type="evidence" value="ECO:0007669"/>
    <property type="project" value="UniProtKB-EC"/>
</dbReference>
<dbReference type="InterPro" id="IPR045851">
    <property type="entry name" value="AMP-bd_C_sf"/>
</dbReference>
<dbReference type="Gene3D" id="3.40.50.12780">
    <property type="entry name" value="N-terminal domain of ligase-like"/>
    <property type="match status" value="1"/>
</dbReference>
<dbReference type="Gene3D" id="3.30.300.30">
    <property type="match status" value="1"/>
</dbReference>
<dbReference type="GO" id="GO:0005783">
    <property type="term" value="C:endoplasmic reticulum"/>
    <property type="evidence" value="ECO:0007669"/>
    <property type="project" value="TreeGrafter"/>
</dbReference>
<gene>
    <name evidence="7" type="primary">ACSL</name>
</gene>